<dbReference type="RefSeq" id="WP_089226389.1">
    <property type="nucleotide sequence ID" value="NZ_FZOF01000015.1"/>
</dbReference>
<sequence>MTEPAIGLVLHSSEGVAHRFDPGALGLELLPTGGPGALSHYEVLNEPADLARWAAASRLRPDPGGLVVSPEDVAAARYLRDALWHIAVARVHGEPLPAPDLVVLNEAAAWRPPALRLAPDGGRTWRTPITGTQVLAAVARDAVELFSGPYADRVRECSAHDCRLVFVDVSRPGRRRWCSMEHCGNRHKVRAHRSRSQAYEAPEG</sequence>
<protein>
    <submittedName>
        <fullName evidence="2">Conserved protein containing a Zn-ribbon-like motif, possibly RNA-binding</fullName>
    </submittedName>
</protein>
<name>A0A239KBX0_9ACTN</name>
<dbReference type="Gene3D" id="1.10.3300.10">
    <property type="entry name" value="Jann2411-like domain"/>
    <property type="match status" value="1"/>
</dbReference>
<dbReference type="Pfam" id="PF11706">
    <property type="entry name" value="zf-CGNR"/>
    <property type="match status" value="1"/>
</dbReference>
<dbReference type="Pfam" id="PF07336">
    <property type="entry name" value="ABATE"/>
    <property type="match status" value="1"/>
</dbReference>
<dbReference type="PANTHER" id="PTHR35525:SF3">
    <property type="entry name" value="BLL6575 PROTEIN"/>
    <property type="match status" value="1"/>
</dbReference>
<dbReference type="InterPro" id="IPR023286">
    <property type="entry name" value="ABATE_dom_sf"/>
</dbReference>
<dbReference type="PANTHER" id="PTHR35525">
    <property type="entry name" value="BLL6575 PROTEIN"/>
    <property type="match status" value="1"/>
</dbReference>
<feature type="domain" description="Zinc finger CGNR" evidence="1">
    <location>
        <begin position="153"/>
        <end position="195"/>
    </location>
</feature>
<reference evidence="2 3" key="1">
    <citation type="submission" date="2017-06" db="EMBL/GenBank/DDBJ databases">
        <authorList>
            <person name="Kim H.J."/>
            <person name="Triplett B.A."/>
        </authorList>
    </citation>
    <scope>NUCLEOTIDE SEQUENCE [LARGE SCALE GENOMIC DNA]</scope>
    <source>
        <strain evidence="2 3">CGMCC 4.1858</strain>
    </source>
</reference>
<proteinExistence type="predicted"/>
<dbReference type="SUPFAM" id="SSF160904">
    <property type="entry name" value="Jann2411-like"/>
    <property type="match status" value="1"/>
</dbReference>
<keyword evidence="3" id="KW-1185">Reference proteome</keyword>
<dbReference type="InterPro" id="IPR021005">
    <property type="entry name" value="Znf_CGNR"/>
</dbReference>
<organism evidence="2 3">
    <name type="scientific">Actinacidiphila glaucinigra</name>
    <dbReference type="NCBI Taxonomy" id="235986"/>
    <lineage>
        <taxon>Bacteria</taxon>
        <taxon>Bacillati</taxon>
        <taxon>Actinomycetota</taxon>
        <taxon>Actinomycetes</taxon>
        <taxon>Kitasatosporales</taxon>
        <taxon>Streptomycetaceae</taxon>
        <taxon>Actinacidiphila</taxon>
    </lineage>
</organism>
<dbReference type="AlphaFoldDB" id="A0A239KBX0"/>
<dbReference type="Proteomes" id="UP000198280">
    <property type="component" value="Unassembled WGS sequence"/>
</dbReference>
<gene>
    <name evidence="2" type="ORF">SAMN05216252_115107</name>
</gene>
<dbReference type="InterPro" id="IPR010852">
    <property type="entry name" value="ABATE"/>
</dbReference>
<dbReference type="EMBL" id="FZOF01000015">
    <property type="protein sequence ID" value="SNT15585.1"/>
    <property type="molecule type" value="Genomic_DNA"/>
</dbReference>
<evidence type="ECO:0000259" key="1">
    <source>
        <dbReference type="Pfam" id="PF11706"/>
    </source>
</evidence>
<dbReference type="OrthoDB" id="123307at2"/>
<evidence type="ECO:0000313" key="3">
    <source>
        <dbReference type="Proteomes" id="UP000198280"/>
    </source>
</evidence>
<evidence type="ECO:0000313" key="2">
    <source>
        <dbReference type="EMBL" id="SNT15585.1"/>
    </source>
</evidence>
<accession>A0A239KBX0</accession>